<name>A0AAV1CYT1_OLDCO</name>
<dbReference type="SUPFAM" id="SSF56235">
    <property type="entry name" value="N-terminal nucleophile aminohydrolases (Ntn hydrolases)"/>
    <property type="match status" value="1"/>
</dbReference>
<accession>A0AAV1CYT1</accession>
<feature type="region of interest" description="Disordered" evidence="1">
    <location>
        <begin position="1"/>
        <end position="91"/>
    </location>
</feature>
<dbReference type="EMBL" id="OX459120">
    <property type="protein sequence ID" value="CAI9100341.1"/>
    <property type="molecule type" value="Genomic_DNA"/>
</dbReference>
<keyword evidence="3" id="KW-1185">Reference proteome</keyword>
<evidence type="ECO:0000313" key="2">
    <source>
        <dbReference type="EMBL" id="CAI9100341.1"/>
    </source>
</evidence>
<organism evidence="2 3">
    <name type="scientific">Oldenlandia corymbosa var. corymbosa</name>
    <dbReference type="NCBI Taxonomy" id="529605"/>
    <lineage>
        <taxon>Eukaryota</taxon>
        <taxon>Viridiplantae</taxon>
        <taxon>Streptophyta</taxon>
        <taxon>Embryophyta</taxon>
        <taxon>Tracheophyta</taxon>
        <taxon>Spermatophyta</taxon>
        <taxon>Magnoliopsida</taxon>
        <taxon>eudicotyledons</taxon>
        <taxon>Gunneridae</taxon>
        <taxon>Pentapetalae</taxon>
        <taxon>asterids</taxon>
        <taxon>lamiids</taxon>
        <taxon>Gentianales</taxon>
        <taxon>Rubiaceae</taxon>
        <taxon>Rubioideae</taxon>
        <taxon>Spermacoceae</taxon>
        <taxon>Hedyotis-Oldenlandia complex</taxon>
        <taxon>Oldenlandia</taxon>
    </lineage>
</organism>
<protein>
    <submittedName>
        <fullName evidence="2">OLC1v1037317C2</fullName>
    </submittedName>
</protein>
<reference evidence="2" key="1">
    <citation type="submission" date="2023-03" db="EMBL/GenBank/DDBJ databases">
        <authorList>
            <person name="Julca I."/>
        </authorList>
    </citation>
    <scope>NUCLEOTIDE SEQUENCE</scope>
</reference>
<evidence type="ECO:0000313" key="3">
    <source>
        <dbReference type="Proteomes" id="UP001161247"/>
    </source>
</evidence>
<dbReference type="InterPro" id="IPR029055">
    <property type="entry name" value="Ntn_hydrolases_N"/>
</dbReference>
<proteinExistence type="predicted"/>
<dbReference type="AlphaFoldDB" id="A0AAV1CYT1"/>
<gene>
    <name evidence="2" type="ORF">OLC1_LOCUS10197</name>
</gene>
<evidence type="ECO:0000256" key="1">
    <source>
        <dbReference type="SAM" id="MobiDB-lite"/>
    </source>
</evidence>
<dbReference type="Gene3D" id="3.60.20.10">
    <property type="entry name" value="Glutamine Phosphoribosylpyrophosphate, subunit 1, domain 1"/>
    <property type="match status" value="1"/>
</dbReference>
<dbReference type="Proteomes" id="UP001161247">
    <property type="component" value="Chromosome 3"/>
</dbReference>
<sequence>MESTVSSGDPLPCGVSRDDDDDDGFSSSVDPKTLPVPVPVDPKLAADPLPCGVSRDYDDDDVSSSVDPETLPVPAAVDPGKVGAKSGQSSPVKTFRLRPKKYLSHDIHLDNGGEIVNPDKIWYEYEELSTDQEFTSWNLSLLEPRGYEFEFGFPIFGFIFGRGEVMVAVNHSKHGFVPNIIALSSHMIATVTGEDTSLLSHLKWKCYQWEQQQGKRIPALKAAELMAEALTSRGDVGLIAGWEYGWDSDYEMGPQLYRVDRTGLIIKGRRLPSGSGVPLAYAFSDVDELIDMKWRVAAHEPNKYFPAFPYDEKYKDWSVWSLNEAAWFAGKVIGEVASDPRYGGAGFISVYHVGPAEWSTVSYGRGVEPFF</sequence>